<name>A0A1F8F424_9BACT</name>
<evidence type="ECO:0000313" key="2">
    <source>
        <dbReference type="EMBL" id="OGN07009.1"/>
    </source>
</evidence>
<reference evidence="2 3" key="1">
    <citation type="journal article" date="2016" name="Nat. Commun.">
        <title>Thousands of microbial genomes shed light on interconnected biogeochemical processes in an aquifer system.</title>
        <authorList>
            <person name="Anantharaman K."/>
            <person name="Brown C.T."/>
            <person name="Hug L.A."/>
            <person name="Sharon I."/>
            <person name="Castelle C.J."/>
            <person name="Probst A.J."/>
            <person name="Thomas B.C."/>
            <person name="Singh A."/>
            <person name="Wilkins M.J."/>
            <person name="Karaoz U."/>
            <person name="Brodie E.L."/>
            <person name="Williams K.H."/>
            <person name="Hubbard S.S."/>
            <person name="Banfield J.F."/>
        </authorList>
    </citation>
    <scope>NUCLEOTIDE SEQUENCE [LARGE SCALE GENOMIC DNA]</scope>
</reference>
<dbReference type="SUPFAM" id="SSF56300">
    <property type="entry name" value="Metallo-dependent phosphatases"/>
    <property type="match status" value="1"/>
</dbReference>
<dbReference type="EMBL" id="MGJN01000011">
    <property type="protein sequence ID" value="OGN07009.1"/>
    <property type="molecule type" value="Genomic_DNA"/>
</dbReference>
<evidence type="ECO:0000313" key="3">
    <source>
        <dbReference type="Proteomes" id="UP000176834"/>
    </source>
</evidence>
<gene>
    <name evidence="2" type="ORF">A3B86_00175</name>
</gene>
<dbReference type="Proteomes" id="UP000176834">
    <property type="component" value="Unassembled WGS sequence"/>
</dbReference>
<dbReference type="PANTHER" id="PTHR12905:SF0">
    <property type="entry name" value="CALCINEURIN-LIKE PHOSPHOESTERASE DOMAIN-CONTAINING PROTEIN"/>
    <property type="match status" value="1"/>
</dbReference>
<proteinExistence type="predicted"/>
<sequence length="216" mass="24791">MGCYNLFKVLWEEIMRLVLGSDLHGYLPKVPSCDILILAGDLLPETDQERFIDQFLRRWLNDVPAKEVVATWGNHDDQPFRRWNYKLRWHLLIDQSVTLAGLKFHGTPWCLPVGRWAWQAPEYVLEKIYAMIPDDTNILISHTPPHGICDKTAPEKGSENVGSFALRDRLASLPNLKLVVCGHIHEARGQSGIVMNVSSVDRDRNLRKDPWVVMDI</sequence>
<dbReference type="Pfam" id="PF00149">
    <property type="entry name" value="Metallophos"/>
    <property type="match status" value="1"/>
</dbReference>
<evidence type="ECO:0000259" key="1">
    <source>
        <dbReference type="Pfam" id="PF00149"/>
    </source>
</evidence>
<dbReference type="Gene3D" id="3.60.21.10">
    <property type="match status" value="1"/>
</dbReference>
<dbReference type="GO" id="GO:0016787">
    <property type="term" value="F:hydrolase activity"/>
    <property type="evidence" value="ECO:0007669"/>
    <property type="project" value="InterPro"/>
</dbReference>
<comment type="caution">
    <text evidence="2">The sequence shown here is derived from an EMBL/GenBank/DDBJ whole genome shotgun (WGS) entry which is preliminary data.</text>
</comment>
<dbReference type="InterPro" id="IPR051693">
    <property type="entry name" value="UPF0046_metallophosphoest"/>
</dbReference>
<dbReference type="PANTHER" id="PTHR12905">
    <property type="entry name" value="METALLOPHOSPHOESTERASE"/>
    <property type="match status" value="1"/>
</dbReference>
<dbReference type="AlphaFoldDB" id="A0A1F8F424"/>
<feature type="domain" description="Calcineurin-like phosphoesterase" evidence="1">
    <location>
        <begin position="27"/>
        <end position="186"/>
    </location>
</feature>
<dbReference type="InterPro" id="IPR029052">
    <property type="entry name" value="Metallo-depent_PP-like"/>
</dbReference>
<dbReference type="InterPro" id="IPR004843">
    <property type="entry name" value="Calcineurin-like_PHP"/>
</dbReference>
<organism evidence="2 3">
    <name type="scientific">Candidatus Yanofskybacteria bacterium RIFCSPHIGHO2_02_FULL_38_22b</name>
    <dbReference type="NCBI Taxonomy" id="1802673"/>
    <lineage>
        <taxon>Bacteria</taxon>
        <taxon>Candidatus Yanofskyibacteriota</taxon>
    </lineage>
</organism>
<accession>A0A1F8F424</accession>
<protein>
    <recommendedName>
        <fullName evidence="1">Calcineurin-like phosphoesterase domain-containing protein</fullName>
    </recommendedName>
</protein>